<dbReference type="EMBL" id="QDEB01000635">
    <property type="protein sequence ID" value="RZC43266.1"/>
    <property type="molecule type" value="Genomic_DNA"/>
</dbReference>
<dbReference type="OrthoDB" id="6707354at2759"/>
<organism evidence="1 2">
    <name type="scientific">Asbolus verrucosus</name>
    <name type="common">Desert ironclad beetle</name>
    <dbReference type="NCBI Taxonomy" id="1661398"/>
    <lineage>
        <taxon>Eukaryota</taxon>
        <taxon>Metazoa</taxon>
        <taxon>Ecdysozoa</taxon>
        <taxon>Arthropoda</taxon>
        <taxon>Hexapoda</taxon>
        <taxon>Insecta</taxon>
        <taxon>Pterygota</taxon>
        <taxon>Neoptera</taxon>
        <taxon>Endopterygota</taxon>
        <taxon>Coleoptera</taxon>
        <taxon>Polyphaga</taxon>
        <taxon>Cucujiformia</taxon>
        <taxon>Tenebrionidae</taxon>
        <taxon>Pimeliinae</taxon>
        <taxon>Asbolus</taxon>
    </lineage>
</organism>
<keyword evidence="2" id="KW-1185">Reference proteome</keyword>
<accession>A0A482WDK5</accession>
<comment type="caution">
    <text evidence="1">The sequence shown here is derived from an EMBL/GenBank/DDBJ whole genome shotgun (WGS) entry which is preliminary data.</text>
</comment>
<sequence length="103" mass="11970">MAEQNTWELHRCNGGKLNHLLFRRAVAVSILEFFKKTTKRGPSRSSANLHDYSRFDGTGHLIIYQDKQTRCGLCHKKCNFICKKCCIALHPKDCFATYHIRQN</sequence>
<dbReference type="AlphaFoldDB" id="A0A482WDK5"/>
<evidence type="ECO:0000313" key="1">
    <source>
        <dbReference type="EMBL" id="RZC43266.1"/>
    </source>
</evidence>
<evidence type="ECO:0000313" key="2">
    <source>
        <dbReference type="Proteomes" id="UP000292052"/>
    </source>
</evidence>
<proteinExistence type="predicted"/>
<dbReference type="STRING" id="1661398.A0A482WDK5"/>
<dbReference type="Proteomes" id="UP000292052">
    <property type="component" value="Unassembled WGS sequence"/>
</dbReference>
<reference evidence="1 2" key="1">
    <citation type="submission" date="2017-03" db="EMBL/GenBank/DDBJ databases">
        <title>Genome of the blue death feigning beetle - Asbolus verrucosus.</title>
        <authorList>
            <person name="Rider S.D."/>
        </authorList>
    </citation>
    <scope>NUCLEOTIDE SEQUENCE [LARGE SCALE GENOMIC DNA]</scope>
    <source>
        <strain evidence="1">Butters</strain>
        <tissue evidence="1">Head and leg muscle</tissue>
    </source>
</reference>
<gene>
    <name evidence="1" type="ORF">BDFB_010538</name>
</gene>
<name>A0A482WDK5_ASBVE</name>
<protein>
    <submittedName>
        <fullName evidence="1">Uncharacterized protein</fullName>
    </submittedName>
</protein>